<dbReference type="KEGG" id="llh:I41_39590"/>
<accession>A0A517U2A9</accession>
<dbReference type="AlphaFoldDB" id="A0A517U2A9"/>
<evidence type="ECO:0000313" key="2">
    <source>
        <dbReference type="Proteomes" id="UP000317909"/>
    </source>
</evidence>
<dbReference type="Proteomes" id="UP000317909">
    <property type="component" value="Chromosome"/>
</dbReference>
<organism evidence="1 2">
    <name type="scientific">Lacipirellula limnantheis</name>
    <dbReference type="NCBI Taxonomy" id="2528024"/>
    <lineage>
        <taxon>Bacteria</taxon>
        <taxon>Pseudomonadati</taxon>
        <taxon>Planctomycetota</taxon>
        <taxon>Planctomycetia</taxon>
        <taxon>Pirellulales</taxon>
        <taxon>Lacipirellulaceae</taxon>
        <taxon>Lacipirellula</taxon>
    </lineage>
</organism>
<protein>
    <submittedName>
        <fullName evidence="1">Uncharacterized protein</fullName>
    </submittedName>
</protein>
<proteinExistence type="predicted"/>
<dbReference type="EMBL" id="CP036339">
    <property type="protein sequence ID" value="QDT74759.1"/>
    <property type="molecule type" value="Genomic_DNA"/>
</dbReference>
<evidence type="ECO:0000313" key="1">
    <source>
        <dbReference type="EMBL" id="QDT74759.1"/>
    </source>
</evidence>
<keyword evidence="2" id="KW-1185">Reference proteome</keyword>
<name>A0A517U2A9_9BACT</name>
<sequence length="75" mass="8384">MDSMQVEVVRRHLRLDGVQYELTALREAGGDYQATWRCPKCQVGGASLLAYPRPNAALDWAQNCATSHERQVHAS</sequence>
<gene>
    <name evidence="1" type="ORF">I41_39590</name>
</gene>
<reference evidence="1 2" key="1">
    <citation type="submission" date="2019-02" db="EMBL/GenBank/DDBJ databases">
        <title>Deep-cultivation of Planctomycetes and their phenomic and genomic characterization uncovers novel biology.</title>
        <authorList>
            <person name="Wiegand S."/>
            <person name="Jogler M."/>
            <person name="Boedeker C."/>
            <person name="Pinto D."/>
            <person name="Vollmers J."/>
            <person name="Rivas-Marin E."/>
            <person name="Kohn T."/>
            <person name="Peeters S.H."/>
            <person name="Heuer A."/>
            <person name="Rast P."/>
            <person name="Oberbeckmann S."/>
            <person name="Bunk B."/>
            <person name="Jeske O."/>
            <person name="Meyerdierks A."/>
            <person name="Storesund J.E."/>
            <person name="Kallscheuer N."/>
            <person name="Luecker S."/>
            <person name="Lage O.M."/>
            <person name="Pohl T."/>
            <person name="Merkel B.J."/>
            <person name="Hornburger P."/>
            <person name="Mueller R.-W."/>
            <person name="Bruemmer F."/>
            <person name="Labrenz M."/>
            <person name="Spormann A.M."/>
            <person name="Op den Camp H."/>
            <person name="Overmann J."/>
            <person name="Amann R."/>
            <person name="Jetten M.S.M."/>
            <person name="Mascher T."/>
            <person name="Medema M.H."/>
            <person name="Devos D.P."/>
            <person name="Kaster A.-K."/>
            <person name="Ovreas L."/>
            <person name="Rohde M."/>
            <person name="Galperin M.Y."/>
            <person name="Jogler C."/>
        </authorList>
    </citation>
    <scope>NUCLEOTIDE SEQUENCE [LARGE SCALE GENOMIC DNA]</scope>
    <source>
        <strain evidence="1 2">I41</strain>
    </source>
</reference>